<dbReference type="Proteomes" id="UP000247409">
    <property type="component" value="Unassembled WGS sequence"/>
</dbReference>
<feature type="transmembrane region" description="Helical" evidence="2">
    <location>
        <begin position="79"/>
        <end position="99"/>
    </location>
</feature>
<evidence type="ECO:0000313" key="3">
    <source>
        <dbReference type="EMBL" id="PXF47042.1"/>
    </source>
</evidence>
<dbReference type="EMBL" id="NBIV01000030">
    <property type="protein sequence ID" value="PXF47042.1"/>
    <property type="molecule type" value="Genomic_DNA"/>
</dbReference>
<proteinExistence type="predicted"/>
<reference evidence="3 4" key="1">
    <citation type="journal article" date="2018" name="Mol. Biol. Evol.">
        <title>Analysis of the draft genome of the red seaweed Gracilariopsis chorda provides insights into genome size evolution in Rhodophyta.</title>
        <authorList>
            <person name="Lee J."/>
            <person name="Yang E.C."/>
            <person name="Graf L."/>
            <person name="Yang J.H."/>
            <person name="Qiu H."/>
            <person name="Zel Zion U."/>
            <person name="Chan C.X."/>
            <person name="Stephens T.G."/>
            <person name="Weber A.P.M."/>
            <person name="Boo G.H."/>
            <person name="Boo S.M."/>
            <person name="Kim K.M."/>
            <person name="Shin Y."/>
            <person name="Jung M."/>
            <person name="Lee S.J."/>
            <person name="Yim H.S."/>
            <person name="Lee J.H."/>
            <person name="Bhattacharya D."/>
            <person name="Yoon H.S."/>
        </authorList>
    </citation>
    <scope>NUCLEOTIDE SEQUENCE [LARGE SCALE GENOMIC DNA]</scope>
    <source>
        <strain evidence="3 4">SKKU-2015</strain>
        <tissue evidence="3">Whole body</tissue>
    </source>
</reference>
<gene>
    <name evidence="3" type="ORF">BWQ96_03232</name>
</gene>
<evidence type="ECO:0000256" key="1">
    <source>
        <dbReference type="SAM" id="MobiDB-lite"/>
    </source>
</evidence>
<dbReference type="STRING" id="448386.A0A2V3IY16"/>
<protein>
    <submittedName>
        <fullName evidence="3">Cytochrome c oxidase assembly factor 7</fullName>
    </submittedName>
</protein>
<sequence length="1452" mass="164453">MTVDTLAESFWFIVSAYMAAFVPWTIIANKDFISEKWKTVRNTRHAGYHNMFWSIIPFFYVIVYCIVQGLSGDYKETCAAVVATLFALLHMFRTLWGLWQLRSFRIWAENSIRALKTLGITYDLHGSSTTGKNDCTAESLTPAYIADHILINEQIVDNQIMHGNVHCFLSFGDDIDLLTHADDTIHLWDPVLAAIRWFRIFAATVSDQFLRLIGQGKRRRFTQVPLRPVEIWVRWASTFAAQGLKEWMTEFEAVLGPDSQSPRSRATATEKLFQRGRYFGAEVLASASLHLWSEFHPGVASSPFLWDAWKEDSHMTDGRLVKQELFHEALRSGEALPFGTPHLRDLEEQEECEELVSFSYEPYRDFLTEFITELPVKSIYTTEIRSFDVGMLEWLTILLHLGTLSLRVDRGNSRKENSDQRSVGSSERNGSSESSSSTESTEATTKNEKFSWIDSDQAVATLRAQLNIVEERFLSGSKGAEKQTYISDKTDIQSAFPLGFNLISLPSKVNRLVTKVGELVDVWMALVSGGQISFLLNNLNEDWEKFCLGVNNIGSSGTEQPPKFHEINVELEKRRLARRIADRNHRYGFMDHFITFMGYRMESVRTSLARWVAAKEGKCANEFFEKVDPHLVSDFQVPVQLSSPLSSLLGSTRRSKALGRRSVQCRLIWEIQNALESTLMVEAEFFEAVDTDQTFCISMMMLFILSFPSLTVTVHESNPVVEQYEQNGCCCIRIEGSQTSIIPCENHECDTSTAVTIVPICGPQKFSVVVNITTTGQCSMRVFADRERFQWQWWRDAFLGRLEGFREWQTQQNIPCVELDLDEEYAEAPGISKLRTATHSSFQTWNEWTPFRAIICKYELESDGLLQQPCVVELKTPSIRDEKAGITNHFVEIPVQDIKEVSYEEADDALLMHTCLLVQDALKHQPVLMNVSHDEGTGGNPADLLIKLGDTLEPSRAVNLYEIAAVQYGRVDALQRSLQLLFTLDKSPDDYSRGLDILQTFLGTMLSYTSVSVHISPENETKLRNHVLPECERLLGMVGDRRDIYRSLVDLIHAYLICNPRNHHERAMLTLQKVLFLSHSKHASVRALCDIAHATSCIESAECGNETICSLVGLEPKHFSAEHGRFRLELLELAVDTGTRLSRRLSNEVVKKQAVYEDIRNFATQHKLHQRGIKKMDHVRAMYSLAVLLDVGTGGVQPDARRAVEMYESLIEEWEDTYSMFNLAVLLETGAGNVKRDVKRAAMLYQRAINEGRNVEAMFSLGFLLHHGPGNIEPDEPDQKKAARLYEQAITAGNHVEAKFNLANLLQTGGDGAKPDAKRAITLYQNIIDEENHVHAMYNLALLLQSGIEGMTPDTTQAAELYERAIQEAGDVNAMYALADLLMTKSEVEERDIAKAKSLVTTAAKSQKELTVGLDHMRRVWKVLKDGSKQVRPDIELSQVIEHHARELKVDL</sequence>
<dbReference type="Pfam" id="PF08238">
    <property type="entry name" value="Sel1"/>
    <property type="match status" value="5"/>
</dbReference>
<feature type="transmembrane region" description="Helical" evidence="2">
    <location>
        <begin position="9"/>
        <end position="27"/>
    </location>
</feature>
<feature type="compositionally biased region" description="Low complexity" evidence="1">
    <location>
        <begin position="422"/>
        <end position="444"/>
    </location>
</feature>
<dbReference type="InterPro" id="IPR006597">
    <property type="entry name" value="Sel1-like"/>
</dbReference>
<organism evidence="3 4">
    <name type="scientific">Gracilariopsis chorda</name>
    <dbReference type="NCBI Taxonomy" id="448386"/>
    <lineage>
        <taxon>Eukaryota</taxon>
        <taxon>Rhodophyta</taxon>
        <taxon>Florideophyceae</taxon>
        <taxon>Rhodymeniophycidae</taxon>
        <taxon>Gracilariales</taxon>
        <taxon>Gracilariaceae</taxon>
        <taxon>Gracilariopsis</taxon>
    </lineage>
</organism>
<dbReference type="InterPro" id="IPR052945">
    <property type="entry name" value="Mitotic_Regulator"/>
</dbReference>
<dbReference type="PANTHER" id="PTHR43628">
    <property type="entry name" value="ACTIVATOR OF C KINASE PROTEIN 1-RELATED"/>
    <property type="match status" value="1"/>
</dbReference>
<keyword evidence="2" id="KW-0812">Transmembrane</keyword>
<keyword evidence="2" id="KW-0472">Membrane</keyword>
<dbReference type="Gene3D" id="1.25.40.10">
    <property type="entry name" value="Tetratricopeptide repeat domain"/>
    <property type="match status" value="2"/>
</dbReference>
<dbReference type="PANTHER" id="PTHR43628:SF1">
    <property type="entry name" value="CHITIN SYNTHASE REGULATORY FACTOR 2-RELATED"/>
    <property type="match status" value="1"/>
</dbReference>
<dbReference type="SMART" id="SM00671">
    <property type="entry name" value="SEL1"/>
    <property type="match status" value="6"/>
</dbReference>
<feature type="region of interest" description="Disordered" evidence="1">
    <location>
        <begin position="411"/>
        <end position="446"/>
    </location>
</feature>
<comment type="caution">
    <text evidence="3">The sequence shown here is derived from an EMBL/GenBank/DDBJ whole genome shotgun (WGS) entry which is preliminary data.</text>
</comment>
<keyword evidence="4" id="KW-1185">Reference proteome</keyword>
<name>A0A2V3IY16_9FLOR</name>
<dbReference type="SUPFAM" id="SSF81901">
    <property type="entry name" value="HCP-like"/>
    <property type="match status" value="2"/>
</dbReference>
<dbReference type="OrthoDB" id="272077at2759"/>
<feature type="transmembrane region" description="Helical" evidence="2">
    <location>
        <begin position="47"/>
        <end position="67"/>
    </location>
</feature>
<dbReference type="InterPro" id="IPR011990">
    <property type="entry name" value="TPR-like_helical_dom_sf"/>
</dbReference>
<accession>A0A2V3IY16</accession>
<evidence type="ECO:0000256" key="2">
    <source>
        <dbReference type="SAM" id="Phobius"/>
    </source>
</evidence>
<evidence type="ECO:0000313" key="4">
    <source>
        <dbReference type="Proteomes" id="UP000247409"/>
    </source>
</evidence>
<keyword evidence="2" id="KW-1133">Transmembrane helix</keyword>